<evidence type="ECO:0000256" key="1">
    <source>
        <dbReference type="SAM" id="MobiDB-lite"/>
    </source>
</evidence>
<accession>A0AAV7PPP1</accession>
<feature type="region of interest" description="Disordered" evidence="1">
    <location>
        <begin position="54"/>
        <end position="87"/>
    </location>
</feature>
<evidence type="ECO:0000313" key="3">
    <source>
        <dbReference type="Proteomes" id="UP001066276"/>
    </source>
</evidence>
<name>A0AAV7PPP1_PLEWA</name>
<dbReference type="Proteomes" id="UP001066276">
    <property type="component" value="Chromosome 7"/>
</dbReference>
<sequence>MESSDNTLRSAAHHLLCPISATVSAHCLLTLQWCAQGHRRRGGGSAVCPESQEEGSLVCPGSQGSDTARGSSPQSAAPASPLPVGSPRVRTSCPLPSFPPGSQEPLVPSGRSRSLGGLAVRAQAVALCGGGVYCSYCSSAGWVLAFSPAAGWEGVCARRAPGSGSALPVWEAYPRELVRGACNP</sequence>
<reference evidence="2" key="1">
    <citation type="journal article" date="2022" name="bioRxiv">
        <title>Sequencing and chromosome-scale assembly of the giantPleurodeles waltlgenome.</title>
        <authorList>
            <person name="Brown T."/>
            <person name="Elewa A."/>
            <person name="Iarovenko S."/>
            <person name="Subramanian E."/>
            <person name="Araus A.J."/>
            <person name="Petzold A."/>
            <person name="Susuki M."/>
            <person name="Suzuki K.-i.T."/>
            <person name="Hayashi T."/>
            <person name="Toyoda A."/>
            <person name="Oliveira C."/>
            <person name="Osipova E."/>
            <person name="Leigh N.D."/>
            <person name="Simon A."/>
            <person name="Yun M.H."/>
        </authorList>
    </citation>
    <scope>NUCLEOTIDE SEQUENCE</scope>
    <source>
        <strain evidence="2">20211129_DDA</strain>
        <tissue evidence="2">Liver</tissue>
    </source>
</reference>
<keyword evidence="3" id="KW-1185">Reference proteome</keyword>
<proteinExistence type="predicted"/>
<dbReference type="AlphaFoldDB" id="A0AAV7PPP1"/>
<protein>
    <submittedName>
        <fullName evidence="2">Uncharacterized protein</fullName>
    </submittedName>
</protein>
<gene>
    <name evidence="2" type="ORF">NDU88_008564</name>
</gene>
<organism evidence="2 3">
    <name type="scientific">Pleurodeles waltl</name>
    <name type="common">Iberian ribbed newt</name>
    <dbReference type="NCBI Taxonomy" id="8319"/>
    <lineage>
        <taxon>Eukaryota</taxon>
        <taxon>Metazoa</taxon>
        <taxon>Chordata</taxon>
        <taxon>Craniata</taxon>
        <taxon>Vertebrata</taxon>
        <taxon>Euteleostomi</taxon>
        <taxon>Amphibia</taxon>
        <taxon>Batrachia</taxon>
        <taxon>Caudata</taxon>
        <taxon>Salamandroidea</taxon>
        <taxon>Salamandridae</taxon>
        <taxon>Pleurodelinae</taxon>
        <taxon>Pleurodeles</taxon>
    </lineage>
</organism>
<dbReference type="EMBL" id="JANPWB010000011">
    <property type="protein sequence ID" value="KAJ1130208.1"/>
    <property type="molecule type" value="Genomic_DNA"/>
</dbReference>
<comment type="caution">
    <text evidence="2">The sequence shown here is derived from an EMBL/GenBank/DDBJ whole genome shotgun (WGS) entry which is preliminary data.</text>
</comment>
<feature type="compositionally biased region" description="Low complexity" evidence="1">
    <location>
        <begin position="68"/>
        <end position="83"/>
    </location>
</feature>
<evidence type="ECO:0000313" key="2">
    <source>
        <dbReference type="EMBL" id="KAJ1130208.1"/>
    </source>
</evidence>